<evidence type="ECO:0000256" key="7">
    <source>
        <dbReference type="SAM" id="MobiDB-lite"/>
    </source>
</evidence>
<keyword evidence="5 8" id="KW-1133">Transmembrane helix</keyword>
<dbReference type="EMBL" id="PRLB01000001">
    <property type="protein sequence ID" value="RAW55943.1"/>
    <property type="molecule type" value="Genomic_DNA"/>
</dbReference>
<gene>
    <name evidence="10" type="ORF">C4N26_02855</name>
</gene>
<reference evidence="10 11" key="1">
    <citation type="submission" date="2018-02" db="EMBL/GenBank/DDBJ databases">
        <title>Complete genome sequencing of Faecalibacterium prausnitzii strains isolated from the human gut.</title>
        <authorList>
            <person name="Fitzgerald B.C."/>
            <person name="Shkoporov A.N."/>
            <person name="Ross P.R."/>
            <person name="Hill C."/>
        </authorList>
    </citation>
    <scope>NUCLEOTIDE SEQUENCE [LARGE SCALE GENOMIC DNA]</scope>
    <source>
        <strain evidence="10 11">APC942/32-1</strain>
    </source>
</reference>
<dbReference type="GO" id="GO:0016413">
    <property type="term" value="F:O-acetyltransferase activity"/>
    <property type="evidence" value="ECO:0007669"/>
    <property type="project" value="TreeGrafter"/>
</dbReference>
<dbReference type="Pfam" id="PF01757">
    <property type="entry name" value="Acyl_transf_3"/>
    <property type="match status" value="1"/>
</dbReference>
<feature type="transmembrane region" description="Helical" evidence="8">
    <location>
        <begin position="169"/>
        <end position="188"/>
    </location>
</feature>
<feature type="transmembrane region" description="Helical" evidence="8">
    <location>
        <begin position="145"/>
        <end position="162"/>
    </location>
</feature>
<feature type="compositionally biased region" description="Basic and acidic residues" evidence="7">
    <location>
        <begin position="355"/>
        <end position="365"/>
    </location>
</feature>
<evidence type="ECO:0000256" key="8">
    <source>
        <dbReference type="SAM" id="Phobius"/>
    </source>
</evidence>
<feature type="transmembrane region" description="Helical" evidence="8">
    <location>
        <begin position="296"/>
        <end position="315"/>
    </location>
</feature>
<feature type="compositionally biased region" description="Basic residues" evidence="7">
    <location>
        <begin position="366"/>
        <end position="377"/>
    </location>
</feature>
<keyword evidence="6 8" id="KW-0472">Membrane</keyword>
<keyword evidence="10" id="KW-0808">Transferase</keyword>
<feature type="region of interest" description="Disordered" evidence="7">
    <location>
        <begin position="355"/>
        <end position="377"/>
    </location>
</feature>
<evidence type="ECO:0000256" key="4">
    <source>
        <dbReference type="ARBA" id="ARBA00022692"/>
    </source>
</evidence>
<dbReference type="RefSeq" id="WP_158400226.1">
    <property type="nucleotide sequence ID" value="NZ_PRLB01000001.1"/>
</dbReference>
<evidence type="ECO:0000256" key="6">
    <source>
        <dbReference type="ARBA" id="ARBA00023136"/>
    </source>
</evidence>
<dbReference type="OrthoDB" id="2042378at2"/>
<dbReference type="PANTHER" id="PTHR40074:SF2">
    <property type="entry name" value="O-ACETYLTRANSFERASE WECH"/>
    <property type="match status" value="1"/>
</dbReference>
<comment type="caution">
    <text evidence="10">The sequence shown here is derived from an EMBL/GenBank/DDBJ whole genome shotgun (WGS) entry which is preliminary data.</text>
</comment>
<dbReference type="PANTHER" id="PTHR40074">
    <property type="entry name" value="O-ACETYLTRANSFERASE WECH"/>
    <property type="match status" value="1"/>
</dbReference>
<feature type="transmembrane region" description="Helical" evidence="8">
    <location>
        <begin position="44"/>
        <end position="68"/>
    </location>
</feature>
<evidence type="ECO:0000259" key="9">
    <source>
        <dbReference type="Pfam" id="PF01757"/>
    </source>
</evidence>
<keyword evidence="4 8" id="KW-0812">Transmembrane</keyword>
<dbReference type="GO" id="GO:0009246">
    <property type="term" value="P:enterobacterial common antigen biosynthetic process"/>
    <property type="evidence" value="ECO:0007669"/>
    <property type="project" value="TreeGrafter"/>
</dbReference>
<keyword evidence="10" id="KW-0012">Acyltransferase</keyword>
<accession>A0A329U3Y9</accession>
<feature type="transmembrane region" description="Helical" evidence="8">
    <location>
        <begin position="12"/>
        <end position="32"/>
    </location>
</feature>
<sequence>MEGTKPRTVSSLGMFDLLKGIGMLAIVFAHTAELYPLGTNDVTPFAFALFAYREALMAAFFIASGYGFRKRSIHKCIEQQLKTLLKPYLYTALATTVLHAFIHHAAFGSWDAAISESAKVLGGFLLGLPHTATYFGHQFFSCGPMWYLVALMLAWVLLDVLLEIFPERYITPAVVGVTLLGWGVTLVWEAPFCIAQGMVSLPYLYIGYLAKKRRLFETPLSGRAKAGLIASALGVVAGVLLTQSTDCVSMGEWTMGPLSILLDGAVGYGIIRLFLKGQRRVDGPISHAIEWVGRRSLFIFCIHTVELTAIPWYLMAAKYADHPVQGMLLQFVFSLVSIFAVTELLMRRKELGRKLRGGKPADKPRQRSKTRRYAAKH</sequence>
<name>A0A329U3Y9_9FIRM</name>
<dbReference type="AlphaFoldDB" id="A0A329U3Y9"/>
<dbReference type="InterPro" id="IPR002656">
    <property type="entry name" value="Acyl_transf_3_dom"/>
</dbReference>
<evidence type="ECO:0000256" key="1">
    <source>
        <dbReference type="ARBA" id="ARBA00004651"/>
    </source>
</evidence>
<feature type="transmembrane region" description="Helical" evidence="8">
    <location>
        <begin position="194"/>
        <end position="210"/>
    </location>
</feature>
<feature type="transmembrane region" description="Helical" evidence="8">
    <location>
        <begin position="253"/>
        <end position="275"/>
    </location>
</feature>
<dbReference type="GO" id="GO:0005886">
    <property type="term" value="C:plasma membrane"/>
    <property type="evidence" value="ECO:0007669"/>
    <property type="project" value="UniProtKB-SubCell"/>
</dbReference>
<organism evidence="10 11">
    <name type="scientific">Faecalibacterium prausnitzii</name>
    <dbReference type="NCBI Taxonomy" id="853"/>
    <lineage>
        <taxon>Bacteria</taxon>
        <taxon>Bacillati</taxon>
        <taxon>Bacillota</taxon>
        <taxon>Clostridia</taxon>
        <taxon>Eubacteriales</taxon>
        <taxon>Oscillospiraceae</taxon>
        <taxon>Faecalibacterium</taxon>
    </lineage>
</organism>
<evidence type="ECO:0000313" key="10">
    <source>
        <dbReference type="EMBL" id="RAW55943.1"/>
    </source>
</evidence>
<evidence type="ECO:0000256" key="2">
    <source>
        <dbReference type="ARBA" id="ARBA00007400"/>
    </source>
</evidence>
<feature type="transmembrane region" description="Helical" evidence="8">
    <location>
        <begin position="88"/>
        <end position="107"/>
    </location>
</feature>
<feature type="domain" description="Acyltransferase 3" evidence="9">
    <location>
        <begin position="15"/>
        <end position="342"/>
    </location>
</feature>
<dbReference type="Proteomes" id="UP000251144">
    <property type="component" value="Unassembled WGS sequence"/>
</dbReference>
<comment type="subcellular location">
    <subcellularLocation>
        <location evidence="1">Cell membrane</location>
        <topology evidence="1">Multi-pass membrane protein</topology>
    </subcellularLocation>
</comment>
<feature type="transmembrane region" description="Helical" evidence="8">
    <location>
        <begin position="222"/>
        <end position="241"/>
    </location>
</feature>
<keyword evidence="3" id="KW-1003">Cell membrane</keyword>
<evidence type="ECO:0000313" key="11">
    <source>
        <dbReference type="Proteomes" id="UP000251144"/>
    </source>
</evidence>
<protein>
    <submittedName>
        <fullName evidence="10">Acyltransferase</fullName>
    </submittedName>
</protein>
<evidence type="ECO:0000256" key="5">
    <source>
        <dbReference type="ARBA" id="ARBA00022989"/>
    </source>
</evidence>
<evidence type="ECO:0000256" key="3">
    <source>
        <dbReference type="ARBA" id="ARBA00022475"/>
    </source>
</evidence>
<feature type="transmembrane region" description="Helical" evidence="8">
    <location>
        <begin position="327"/>
        <end position="346"/>
    </location>
</feature>
<proteinExistence type="inferred from homology"/>
<comment type="similarity">
    <text evidence="2">Belongs to the acyltransferase 3 family.</text>
</comment>